<evidence type="ECO:0008006" key="3">
    <source>
        <dbReference type="Google" id="ProtNLM"/>
    </source>
</evidence>
<gene>
    <name evidence="1" type="ORF">JOE66_003090</name>
</gene>
<sequence length="88" mass="9380">MTNDMNDRELRSATLGSGRVSFPVFTGGSGLRAGIDASSNRELFDTLDDSVALDDRLCARRLHLPIVVQVCAEVSVLSRARAQTAASA</sequence>
<dbReference type="Proteomes" id="UP000776164">
    <property type="component" value="Unassembled WGS sequence"/>
</dbReference>
<evidence type="ECO:0000313" key="2">
    <source>
        <dbReference type="Proteomes" id="UP000776164"/>
    </source>
</evidence>
<reference evidence="1 2" key="1">
    <citation type="submission" date="2021-01" db="EMBL/GenBank/DDBJ databases">
        <title>Sequencing the genomes of 1000 actinobacteria strains.</title>
        <authorList>
            <person name="Klenk H.-P."/>
        </authorList>
    </citation>
    <scope>NUCLEOTIDE SEQUENCE [LARGE SCALE GENOMIC DNA]</scope>
    <source>
        <strain evidence="1 2">DSM 13057</strain>
    </source>
</reference>
<dbReference type="RefSeq" id="WP_205110953.1">
    <property type="nucleotide sequence ID" value="NZ_BAAAHT010000001.1"/>
</dbReference>
<proteinExistence type="predicted"/>
<accession>A0ABS2L8N2</accession>
<keyword evidence="2" id="KW-1185">Reference proteome</keyword>
<organism evidence="1 2">
    <name type="scientific">Subtercola frigoramans</name>
    <dbReference type="NCBI Taxonomy" id="120298"/>
    <lineage>
        <taxon>Bacteria</taxon>
        <taxon>Bacillati</taxon>
        <taxon>Actinomycetota</taxon>
        <taxon>Actinomycetes</taxon>
        <taxon>Micrococcales</taxon>
        <taxon>Microbacteriaceae</taxon>
        <taxon>Subtercola</taxon>
    </lineage>
</organism>
<comment type="caution">
    <text evidence="1">The sequence shown here is derived from an EMBL/GenBank/DDBJ whole genome shotgun (WGS) entry which is preliminary data.</text>
</comment>
<name>A0ABS2L8N2_9MICO</name>
<protein>
    <recommendedName>
        <fullName evidence="3">FMN-dependent dehydrogenase domain-containing protein</fullName>
    </recommendedName>
</protein>
<evidence type="ECO:0000313" key="1">
    <source>
        <dbReference type="EMBL" id="MBM7473456.1"/>
    </source>
</evidence>
<dbReference type="EMBL" id="JAFBBU010000001">
    <property type="protein sequence ID" value="MBM7473456.1"/>
    <property type="molecule type" value="Genomic_DNA"/>
</dbReference>